<keyword evidence="1" id="KW-0677">Repeat</keyword>
<dbReference type="Pfam" id="PF13893">
    <property type="entry name" value="RRM_5"/>
    <property type="match status" value="1"/>
</dbReference>
<dbReference type="Pfam" id="PF11835">
    <property type="entry name" value="RRM_8"/>
    <property type="match status" value="1"/>
</dbReference>
<dbReference type="EMBL" id="GGMR01002401">
    <property type="protein sequence ID" value="MBY15020.1"/>
    <property type="molecule type" value="Transcribed_RNA"/>
</dbReference>
<dbReference type="AlphaFoldDB" id="A0A2S2NCW6"/>
<reference evidence="5" key="1">
    <citation type="submission" date="2018-04" db="EMBL/GenBank/DDBJ databases">
        <title>Transcriptome of Schizaphis graminum biotype I.</title>
        <authorList>
            <person name="Scully E.D."/>
            <person name="Geib S.M."/>
            <person name="Palmer N.A."/>
            <person name="Koch K."/>
            <person name="Bradshaw J."/>
            <person name="Heng-Moss T."/>
            <person name="Sarath G."/>
        </authorList>
    </citation>
    <scope>NUCLEOTIDE SEQUENCE</scope>
</reference>
<feature type="compositionally biased region" description="Basic and acidic residues" evidence="3">
    <location>
        <begin position="16"/>
        <end position="31"/>
    </location>
</feature>
<evidence type="ECO:0000259" key="4">
    <source>
        <dbReference type="SMART" id="SM00360"/>
    </source>
</evidence>
<sequence length="326" mass="37466">MMSFNHYGYNSLKNEQTNKRLRTADYDRESRTTNSSVSYEDGRRKNAETQPNHILLLTITKVTYPINTDVIHTISKDHGNVLRIVIFRKRGVQAMVEYEEVEQAIRAKQLMDGADIYQGCCTLRVEYAKPSKLNVYKNDSETWDYTTPNPGEKKTAPLLPDPPRAPLISTRPTFPRFDFECRGGLLSTPHDLPNNNYGDSYPATPGRCVLMVYGLDPDKANCNRLFNLFCLYGNVVKIKFLKSKEGCAMVQMDNEICKYQSKCTCLTLWYHMICLMALHHSKIIPTQKIIGIIQILMEKIGVRPHPVCCISLMLHQTYQKLIYPRQ</sequence>
<evidence type="ECO:0000256" key="1">
    <source>
        <dbReference type="ARBA" id="ARBA00022737"/>
    </source>
</evidence>
<accession>A0A2S2NCW6</accession>
<dbReference type="Gene3D" id="3.30.70.330">
    <property type="match status" value="2"/>
</dbReference>
<dbReference type="SUPFAM" id="SSF54928">
    <property type="entry name" value="RNA-binding domain, RBD"/>
    <property type="match status" value="2"/>
</dbReference>
<dbReference type="InterPro" id="IPR035979">
    <property type="entry name" value="RBD_domain_sf"/>
</dbReference>
<dbReference type="GO" id="GO:0003723">
    <property type="term" value="F:RNA binding"/>
    <property type="evidence" value="ECO:0007669"/>
    <property type="project" value="UniProtKB-KW"/>
</dbReference>
<protein>
    <submittedName>
        <fullName evidence="5">Heterogeneous nuclear ribonucleoprotein L</fullName>
    </submittedName>
</protein>
<gene>
    <name evidence="5" type="primary">Hnrnpl_3</name>
    <name evidence="5" type="ORF">g.105778</name>
</gene>
<name>A0A2S2NCW6_SCHGA</name>
<evidence type="ECO:0000256" key="2">
    <source>
        <dbReference type="ARBA" id="ARBA00022884"/>
    </source>
</evidence>
<dbReference type="GO" id="GO:1990904">
    <property type="term" value="C:ribonucleoprotein complex"/>
    <property type="evidence" value="ECO:0007669"/>
    <property type="project" value="UniProtKB-KW"/>
</dbReference>
<organism evidence="5">
    <name type="scientific">Schizaphis graminum</name>
    <name type="common">Green bug aphid</name>
    <dbReference type="NCBI Taxonomy" id="13262"/>
    <lineage>
        <taxon>Eukaryota</taxon>
        <taxon>Metazoa</taxon>
        <taxon>Ecdysozoa</taxon>
        <taxon>Arthropoda</taxon>
        <taxon>Hexapoda</taxon>
        <taxon>Insecta</taxon>
        <taxon>Pterygota</taxon>
        <taxon>Neoptera</taxon>
        <taxon>Paraneoptera</taxon>
        <taxon>Hemiptera</taxon>
        <taxon>Sternorrhyncha</taxon>
        <taxon>Aphidomorpha</taxon>
        <taxon>Aphidoidea</taxon>
        <taxon>Aphididae</taxon>
        <taxon>Aphidini</taxon>
        <taxon>Schizaphis</taxon>
    </lineage>
</organism>
<keyword evidence="5" id="KW-0687">Ribonucleoprotein</keyword>
<feature type="region of interest" description="Disordered" evidence="3">
    <location>
        <begin position="15"/>
        <end position="46"/>
    </location>
</feature>
<dbReference type="InterPro" id="IPR000504">
    <property type="entry name" value="RRM_dom"/>
</dbReference>
<dbReference type="InterPro" id="IPR021790">
    <property type="entry name" value="PTBP1-like_RRM2"/>
</dbReference>
<keyword evidence="2" id="KW-0694">RNA-binding</keyword>
<feature type="domain" description="RRM" evidence="4">
    <location>
        <begin position="209"/>
        <end position="277"/>
    </location>
</feature>
<dbReference type="FunFam" id="3.30.70.330:FF:000072">
    <property type="entry name" value="heterogeneous nuclear ribonucleoprotein L isoform X1"/>
    <property type="match status" value="1"/>
</dbReference>
<dbReference type="PANTHER" id="PTHR15592">
    <property type="entry name" value="MATRIN 3/NUCLEAR PROTEIN 220-RELATED"/>
    <property type="match status" value="1"/>
</dbReference>
<evidence type="ECO:0000256" key="3">
    <source>
        <dbReference type="SAM" id="MobiDB-lite"/>
    </source>
</evidence>
<proteinExistence type="predicted"/>
<dbReference type="InterPro" id="IPR012677">
    <property type="entry name" value="Nucleotide-bd_a/b_plait_sf"/>
</dbReference>
<dbReference type="SMART" id="SM00360">
    <property type="entry name" value="RRM"/>
    <property type="match status" value="2"/>
</dbReference>
<feature type="domain" description="RRM" evidence="4">
    <location>
        <begin position="56"/>
        <end position="126"/>
    </location>
</feature>
<dbReference type="CDD" id="cd12424">
    <property type="entry name" value="RRM3_hnRNPL_like"/>
    <property type="match status" value="1"/>
</dbReference>
<evidence type="ECO:0000313" key="5">
    <source>
        <dbReference type="EMBL" id="MBY15020.1"/>
    </source>
</evidence>